<dbReference type="GO" id="GO:0003676">
    <property type="term" value="F:nucleic acid binding"/>
    <property type="evidence" value="ECO:0007669"/>
    <property type="project" value="InterPro"/>
</dbReference>
<protein>
    <recommendedName>
        <fullName evidence="2">Spen paralogue and orthologue SPOC C-terminal domain-containing protein</fullName>
    </recommendedName>
</protein>
<feature type="compositionally biased region" description="Low complexity" evidence="1">
    <location>
        <begin position="464"/>
        <end position="476"/>
    </location>
</feature>
<dbReference type="InterPro" id="IPR035979">
    <property type="entry name" value="RBD_domain_sf"/>
</dbReference>
<dbReference type="PRINTS" id="PR01217">
    <property type="entry name" value="PRICHEXTENSN"/>
</dbReference>
<dbReference type="CDD" id="cd21546">
    <property type="entry name" value="SPOC_FPA-like"/>
    <property type="match status" value="1"/>
</dbReference>
<dbReference type="EMBL" id="BPVZ01000032">
    <property type="protein sequence ID" value="GKV10340.1"/>
    <property type="molecule type" value="Genomic_DNA"/>
</dbReference>
<dbReference type="AlphaFoldDB" id="A0AAV5JE93"/>
<feature type="region of interest" description="Disordered" evidence="1">
    <location>
        <begin position="806"/>
        <end position="986"/>
    </location>
</feature>
<dbReference type="InterPro" id="IPR052586">
    <property type="entry name" value="ASCC2"/>
</dbReference>
<comment type="caution">
    <text evidence="3">The sequence shown here is derived from an EMBL/GenBank/DDBJ whole genome shotgun (WGS) entry which is preliminary data.</text>
</comment>
<feature type="region of interest" description="Disordered" evidence="1">
    <location>
        <begin position="754"/>
        <end position="779"/>
    </location>
</feature>
<sequence length="1225" mass="133615">MAMSSAEQPLKKRKIYEPPPPDPPSQPLETLEQSESSVAPPSTPPPSAPLSQEEILIRRRNRDEIRSVYDTYKRLKSCIALKEKDARHVPELEQAYLALISASGGCSSVQRIVADFIPRYVSYCPTALEAAAKVLTSMHNQSLTVISKGEDADFVAFQTAKACVFGLADICQTTSSVAQTSSVIRGICTAVFQNVLSFFVSSFEGKGLLQIVDKDILKMEDSDKILPELKEKFSEEDVSTLIKLSKFRVLCLVWIFFRCPKNLLAACFELASSSSSEGANEGLFFLRQVSSKLYNGDVSCLLDNTSEMPDSSSNLKSCLLGLVLEKNSSLRSWMSSQYKKLCKLTSSKILSEIIHALEGIFESLGKVINVEDSQAHTDEDDLNPSRCVNQQYLMPKISNQHESSSDQSGREKSCDDSGANNLSGQHSKPDSSVLPIETDIHLSATSFHDSGVSKSADFERRDPGGSSSGRSSVPRDLLNHQMHSPVIGTPSDLRSNQFEGRTHFPNADRGQVSNVDYSPSAFRSSSSSISSALPSPNHHFAAPQNSTSPQFTWYFDGDPAAVGVFSASRQLWLGSLGPDVTEAHIRFQLERFAPLEKFSFFPVKGFALVEYRNIIDAIRTREYIRGCFPWRIKFMDVGLGTRGVVNGVAVGTSCFVYVGNISSPWARDEILHESRKVVYKGPYVSDLTYEGALSFAAPTSHVDIRSNNSANSSTSSVDLVSPRLKAENHVTAVQGGHPFHSNWSTCTEKPDGVKKQGGFDNNVTSDPTKGGGNAVSTAPGQMWTYKKPEAELQSASGNLPCMPVVTHGVSVPPPHQIPPPGPPPQQIPPPGPPPHQIPPPGPPPHQILPHCPPPHQIPPPGPPPHQILPHCPPPHQIPPPGPPPHQILPPGPPPHQIPPHGPHPQQIPPHGPPPQQIPPSGPPPQQIPPPGPLPQQIPPPGPPPFMRSVYHPPNSPWDPRGLNHHFPQNPISPGVGPNTFHGNSVPPPFVPASVTPLAQIQGPPVQHFDQMFSHPVVPQPHLSSLPLPQPVIPPPFPPTPPPLPQSLPPLVPPPPNSPPPPPIAELTRAGSSEQFVQHQWQGALCKSGVHYCTVYAQRLESDLCKYSNANSEPEEWPAKLDMTKRTDFRHVRSTFTNTPPHKREVCRLSPCSSGDHKGFQDFTSYLKQRECAGVIKIPAVKSMWSRLLFILPYSPDICSLLSVSLNPSDCLIALVLPKETNFEWV</sequence>
<reference evidence="3 4" key="1">
    <citation type="journal article" date="2021" name="Commun. Biol.">
        <title>The genome of Shorea leprosula (Dipterocarpaceae) highlights the ecological relevance of drought in aseasonal tropical rainforests.</title>
        <authorList>
            <person name="Ng K.K.S."/>
            <person name="Kobayashi M.J."/>
            <person name="Fawcett J.A."/>
            <person name="Hatakeyama M."/>
            <person name="Paape T."/>
            <person name="Ng C.H."/>
            <person name="Ang C.C."/>
            <person name="Tnah L.H."/>
            <person name="Lee C.T."/>
            <person name="Nishiyama T."/>
            <person name="Sese J."/>
            <person name="O'Brien M.J."/>
            <person name="Copetti D."/>
            <person name="Mohd Noor M.I."/>
            <person name="Ong R.C."/>
            <person name="Putra M."/>
            <person name="Sireger I.Z."/>
            <person name="Indrioko S."/>
            <person name="Kosugi Y."/>
            <person name="Izuno A."/>
            <person name="Isagi Y."/>
            <person name="Lee S.L."/>
            <person name="Shimizu K.K."/>
        </authorList>
    </citation>
    <scope>NUCLEOTIDE SEQUENCE [LARGE SCALE GENOMIC DNA]</scope>
    <source>
        <strain evidence="3">214</strain>
    </source>
</reference>
<evidence type="ECO:0000313" key="4">
    <source>
        <dbReference type="Proteomes" id="UP001054252"/>
    </source>
</evidence>
<dbReference type="PANTHER" id="PTHR21494:SF2">
    <property type="entry name" value="NUCLEIC ACID BINDING PROTEIN"/>
    <property type="match status" value="1"/>
</dbReference>
<feature type="compositionally biased region" description="Pro residues" evidence="1">
    <location>
        <begin position="17"/>
        <end position="26"/>
    </location>
</feature>
<dbReference type="InterPro" id="IPR012677">
    <property type="entry name" value="Nucleotide-bd_a/b_plait_sf"/>
</dbReference>
<feature type="region of interest" description="Disordered" evidence="1">
    <location>
        <begin position="1019"/>
        <end position="1066"/>
    </location>
</feature>
<feature type="domain" description="Spen paralogue and orthologue SPOC C-terminal" evidence="2">
    <location>
        <begin position="1077"/>
        <end position="1217"/>
    </location>
</feature>
<evidence type="ECO:0000256" key="1">
    <source>
        <dbReference type="SAM" id="MobiDB-lite"/>
    </source>
</evidence>
<feature type="region of interest" description="Disordered" evidence="1">
    <location>
        <begin position="1"/>
        <end position="52"/>
    </location>
</feature>
<name>A0AAV5JE93_9ROSI</name>
<feature type="compositionally biased region" description="Pro residues" evidence="1">
    <location>
        <begin position="811"/>
        <end position="945"/>
    </location>
</feature>
<evidence type="ECO:0000313" key="3">
    <source>
        <dbReference type="EMBL" id="GKV10340.1"/>
    </source>
</evidence>
<keyword evidence="4" id="KW-1185">Reference proteome</keyword>
<dbReference type="InterPro" id="IPR012921">
    <property type="entry name" value="SPOC_C"/>
</dbReference>
<dbReference type="Proteomes" id="UP001054252">
    <property type="component" value="Unassembled WGS sequence"/>
</dbReference>
<organism evidence="3 4">
    <name type="scientific">Rubroshorea leprosula</name>
    <dbReference type="NCBI Taxonomy" id="152421"/>
    <lineage>
        <taxon>Eukaryota</taxon>
        <taxon>Viridiplantae</taxon>
        <taxon>Streptophyta</taxon>
        <taxon>Embryophyta</taxon>
        <taxon>Tracheophyta</taxon>
        <taxon>Spermatophyta</taxon>
        <taxon>Magnoliopsida</taxon>
        <taxon>eudicotyledons</taxon>
        <taxon>Gunneridae</taxon>
        <taxon>Pentapetalae</taxon>
        <taxon>rosids</taxon>
        <taxon>malvids</taxon>
        <taxon>Malvales</taxon>
        <taxon>Dipterocarpaceae</taxon>
        <taxon>Rubroshorea</taxon>
    </lineage>
</organism>
<feature type="region of interest" description="Disordered" evidence="1">
    <location>
        <begin position="447"/>
        <end position="519"/>
    </location>
</feature>
<evidence type="ECO:0000259" key="2">
    <source>
        <dbReference type="Pfam" id="PF07744"/>
    </source>
</evidence>
<dbReference type="PANTHER" id="PTHR21494">
    <property type="entry name" value="ACTIVATING SIGNAL COINTEGRATOR 1 COMPLEX SUBUNIT 2 ASC-1 COMPLEX SUBUNIT P100"/>
    <property type="match status" value="1"/>
</dbReference>
<dbReference type="SUPFAM" id="SSF54928">
    <property type="entry name" value="RNA-binding domain, RBD"/>
    <property type="match status" value="1"/>
</dbReference>
<accession>A0AAV5JE93</accession>
<proteinExistence type="predicted"/>
<feature type="compositionally biased region" description="Pro residues" evidence="1">
    <location>
        <begin position="1027"/>
        <end position="1063"/>
    </location>
</feature>
<dbReference type="Pfam" id="PF07744">
    <property type="entry name" value="SPOC"/>
    <property type="match status" value="1"/>
</dbReference>
<gene>
    <name evidence="3" type="ORF">SLEP1_g21720</name>
</gene>
<dbReference type="Gene3D" id="3.30.70.330">
    <property type="match status" value="1"/>
</dbReference>
<dbReference type="GO" id="GO:0043130">
    <property type="term" value="F:ubiquitin binding"/>
    <property type="evidence" value="ECO:0007669"/>
    <property type="project" value="TreeGrafter"/>
</dbReference>
<feature type="region of interest" description="Disordered" evidence="1">
    <location>
        <begin position="399"/>
        <end position="433"/>
    </location>
</feature>